<dbReference type="RefSeq" id="WP_123214307.1">
    <property type="nucleotide sequence ID" value="NZ_RJTM01000009.1"/>
</dbReference>
<evidence type="ECO:0008006" key="4">
    <source>
        <dbReference type="Google" id="ProtNLM"/>
    </source>
</evidence>
<keyword evidence="1" id="KW-0732">Signal</keyword>
<dbReference type="AlphaFoldDB" id="A0A3N0F1D3"/>
<evidence type="ECO:0000313" key="2">
    <source>
        <dbReference type="EMBL" id="RNL93963.1"/>
    </source>
</evidence>
<feature type="chain" id="PRO_5018022823" description="Lipoprotein" evidence="1">
    <location>
        <begin position="23"/>
        <end position="148"/>
    </location>
</feature>
<dbReference type="PROSITE" id="PS51257">
    <property type="entry name" value="PROKAR_LIPOPROTEIN"/>
    <property type="match status" value="1"/>
</dbReference>
<evidence type="ECO:0000256" key="1">
    <source>
        <dbReference type="SAM" id="SignalP"/>
    </source>
</evidence>
<organism evidence="2 3">
    <name type="scientific">Sinomicrobium pectinilyticum</name>
    <dbReference type="NCBI Taxonomy" id="1084421"/>
    <lineage>
        <taxon>Bacteria</taxon>
        <taxon>Pseudomonadati</taxon>
        <taxon>Bacteroidota</taxon>
        <taxon>Flavobacteriia</taxon>
        <taxon>Flavobacteriales</taxon>
        <taxon>Flavobacteriaceae</taxon>
        <taxon>Sinomicrobium</taxon>
    </lineage>
</organism>
<reference evidence="2 3" key="1">
    <citation type="submission" date="2018-10" db="EMBL/GenBank/DDBJ databases">
        <title>Sinomicrobium pectinilyticum sp. nov., a pectinase-producing bacterium isolated from alkaline and saline soil, and emended description of the genus Sinomicrobium.</title>
        <authorList>
            <person name="Cheng B."/>
            <person name="Li C."/>
            <person name="Lai Q."/>
            <person name="Du M."/>
            <person name="Shao Z."/>
            <person name="Xu P."/>
            <person name="Yang C."/>
        </authorList>
    </citation>
    <scope>NUCLEOTIDE SEQUENCE [LARGE SCALE GENOMIC DNA]</scope>
    <source>
        <strain evidence="2 3">5DNS001</strain>
    </source>
</reference>
<proteinExistence type="predicted"/>
<dbReference type="OrthoDB" id="893802at2"/>
<sequence>MKKVSIAAVFLTLALSLSGCLNDDGANFYYTTLPIESVETPDTLVYGETDSITVTYSIPNLCHQFAGIDFSNDTQSSDTIQKRTFWVVAQAQTGDECEGAQSVIKEYKFGLEVRYRESYELRFITGVDSDGEYTFITRTIPVKEEEEE</sequence>
<protein>
    <recommendedName>
        <fullName evidence="4">Lipoprotein</fullName>
    </recommendedName>
</protein>
<keyword evidence="3" id="KW-1185">Reference proteome</keyword>
<feature type="signal peptide" evidence="1">
    <location>
        <begin position="1"/>
        <end position="22"/>
    </location>
</feature>
<accession>A0A3N0F1D3</accession>
<name>A0A3N0F1D3_SINP1</name>
<evidence type="ECO:0000313" key="3">
    <source>
        <dbReference type="Proteomes" id="UP000267469"/>
    </source>
</evidence>
<dbReference type="Proteomes" id="UP000267469">
    <property type="component" value="Unassembled WGS sequence"/>
</dbReference>
<gene>
    <name evidence="2" type="ORF">ED312_01885</name>
</gene>
<comment type="caution">
    <text evidence="2">The sequence shown here is derived from an EMBL/GenBank/DDBJ whole genome shotgun (WGS) entry which is preliminary data.</text>
</comment>
<dbReference type="EMBL" id="RJTM01000009">
    <property type="protein sequence ID" value="RNL93963.1"/>
    <property type="molecule type" value="Genomic_DNA"/>
</dbReference>